<dbReference type="Gene3D" id="3.30.310.240">
    <property type="entry name" value="Bacterial toxin RNase RnlA/LsoA, N-terminal domain"/>
    <property type="match status" value="1"/>
</dbReference>
<dbReference type="Gene3D" id="6.10.250.2650">
    <property type="match status" value="1"/>
</dbReference>
<feature type="domain" description="Bacterial toxin RNase RnlA/LsoA N-terminal repeated" evidence="1">
    <location>
        <begin position="107"/>
        <end position="166"/>
    </location>
</feature>
<sequence>MSKSKGLYVDRSTLIEQIKEICDEMWSECKISDMYPVGNMNRIDICADGKKAILNFFFKEDGTTIQAAGANKDIAQLIKAKLEERTEYKGNIENTTCSFKKLPYEWGDKLIKYLTSCPGIKISATEIDKAPKHIEYDLSSNYGDKLVINRYSNGTLVLQGKPAYIFGEAISLLSYCKSVSVEDVVSSVSNINKVEVKTGDVHNELKAVLKNSYDYLEPAIIKMLSPAVAMRNVSIDLDDYSCFVFPALRALEGYIKWLFQKKGVYVGNTFNGIFSGYSLCPAVATQISDSVFQAEIENLFKYYKDNRHIHFHASQVLVSTKLIENRNEADIIINEVIERIDSSYIKMGI</sequence>
<evidence type="ECO:0000313" key="5">
    <source>
        <dbReference type="Proteomes" id="UP000179284"/>
    </source>
</evidence>
<dbReference type="Gene3D" id="3.30.160.690">
    <property type="entry name" value="Bacterial toxin RNase RnlA/LsoA, N repeated domain"/>
    <property type="match status" value="1"/>
</dbReference>
<dbReference type="AlphaFoldDB" id="A0A1D9P153"/>
<dbReference type="InterPro" id="IPR043994">
    <property type="entry name" value="RnlA/LsoA-toxin_DBD"/>
</dbReference>
<feature type="domain" description="Bacterial toxin RNase RnlA/LsoA N-terminal" evidence="3">
    <location>
        <begin position="5"/>
        <end position="78"/>
    </location>
</feature>
<keyword evidence="5" id="KW-1185">Reference proteome</keyword>
<feature type="domain" description="Bacterial toxin RNase RnlA/LsoA DBD" evidence="2">
    <location>
        <begin position="201"/>
        <end position="313"/>
    </location>
</feature>
<gene>
    <name evidence="4" type="ORF">bhn_I1198</name>
</gene>
<evidence type="ECO:0000259" key="2">
    <source>
        <dbReference type="Pfam" id="PF19034"/>
    </source>
</evidence>
<dbReference type="RefSeq" id="WP_071175941.1">
    <property type="nucleotide sequence ID" value="NZ_CP017831.1"/>
</dbReference>
<evidence type="ECO:0000259" key="3">
    <source>
        <dbReference type="Pfam" id="PF19417"/>
    </source>
</evidence>
<accession>A0A1D9P153</accession>
<dbReference type="Pfam" id="PF19417">
    <property type="entry name" value="RnlA_toxin_N"/>
    <property type="match status" value="1"/>
</dbReference>
<dbReference type="Pfam" id="PF15935">
    <property type="entry name" value="RnlA_toxin"/>
    <property type="match status" value="1"/>
</dbReference>
<dbReference type="Pfam" id="PF19034">
    <property type="entry name" value="RnlA-toxin_DBD"/>
    <property type="match status" value="1"/>
</dbReference>
<dbReference type="Proteomes" id="UP000179284">
    <property type="component" value="Chromosome I"/>
</dbReference>
<evidence type="ECO:0000259" key="1">
    <source>
        <dbReference type="Pfam" id="PF15935"/>
    </source>
</evidence>
<proteinExistence type="predicted"/>
<dbReference type="InterPro" id="IPR045837">
    <property type="entry name" value="RnlA_toxin_N"/>
</dbReference>
<name>A0A1D9P153_9FIRM</name>
<dbReference type="GO" id="GO:0004521">
    <property type="term" value="F:RNA endonuclease activity"/>
    <property type="evidence" value="ECO:0007669"/>
    <property type="project" value="InterPro"/>
</dbReference>
<reference evidence="5" key="1">
    <citation type="submission" date="2016-10" db="EMBL/GenBank/DDBJ databases">
        <title>The complete genome sequence of the rumen bacterium Butyrivibrio hungatei MB2003.</title>
        <authorList>
            <person name="Palevich N."/>
            <person name="Kelly W.J."/>
            <person name="Leahy S.C."/>
            <person name="Altermann E."/>
            <person name="Rakonjac J."/>
            <person name="Attwood G.T."/>
        </authorList>
    </citation>
    <scope>NUCLEOTIDE SEQUENCE [LARGE SCALE GENOMIC DNA]</scope>
    <source>
        <strain evidence="5">MB2003</strain>
    </source>
</reference>
<dbReference type="OrthoDB" id="9811552at2"/>
<dbReference type="InterPro" id="IPR031845">
    <property type="entry name" value="RnlA_toxin_NRD"/>
</dbReference>
<evidence type="ECO:0000313" key="4">
    <source>
        <dbReference type="EMBL" id="AOZ96232.1"/>
    </source>
</evidence>
<dbReference type="KEGG" id="bhu:bhn_I1198"/>
<protein>
    <submittedName>
        <fullName evidence="4">Uncharacterized protein</fullName>
    </submittedName>
</protein>
<dbReference type="EMBL" id="CP017831">
    <property type="protein sequence ID" value="AOZ96232.1"/>
    <property type="molecule type" value="Genomic_DNA"/>
</dbReference>
<organism evidence="4 5">
    <name type="scientific">Butyrivibrio hungatei</name>
    <dbReference type="NCBI Taxonomy" id="185008"/>
    <lineage>
        <taxon>Bacteria</taxon>
        <taxon>Bacillati</taxon>
        <taxon>Bacillota</taxon>
        <taxon>Clostridia</taxon>
        <taxon>Lachnospirales</taxon>
        <taxon>Lachnospiraceae</taxon>
        <taxon>Butyrivibrio</taxon>
    </lineage>
</organism>